<evidence type="ECO:0000313" key="2">
    <source>
        <dbReference type="Proteomes" id="UP000447434"/>
    </source>
</evidence>
<dbReference type="EMBL" id="WOCE01000022">
    <property type="protein sequence ID" value="KAE9588716.1"/>
    <property type="molecule type" value="Genomic_DNA"/>
</dbReference>
<gene>
    <name evidence="1" type="ORF">Lalb_Chr22g0358301</name>
</gene>
<dbReference type="AlphaFoldDB" id="A0A6A4N248"/>
<protein>
    <submittedName>
        <fullName evidence="1">Uncharacterized protein</fullName>
    </submittedName>
</protein>
<name>A0A6A4N248_LUPAL</name>
<keyword evidence="2" id="KW-1185">Reference proteome</keyword>
<reference evidence="2" key="1">
    <citation type="journal article" date="2020" name="Nat. Commun.">
        <title>Genome sequence of the cluster root forming white lupin.</title>
        <authorList>
            <person name="Hufnagel B."/>
            <person name="Marques A."/>
            <person name="Soriano A."/>
            <person name="Marques L."/>
            <person name="Divol F."/>
            <person name="Doumas P."/>
            <person name="Sallet E."/>
            <person name="Mancinotti D."/>
            <person name="Carrere S."/>
            <person name="Marande W."/>
            <person name="Arribat S."/>
            <person name="Keller J."/>
            <person name="Huneau C."/>
            <person name="Blein T."/>
            <person name="Aime D."/>
            <person name="Laguerre M."/>
            <person name="Taylor J."/>
            <person name="Schubert V."/>
            <person name="Nelson M."/>
            <person name="Geu-Flores F."/>
            <person name="Crespi M."/>
            <person name="Gallardo-Guerrero K."/>
            <person name="Delaux P.-M."/>
            <person name="Salse J."/>
            <person name="Berges H."/>
            <person name="Guyot R."/>
            <person name="Gouzy J."/>
            <person name="Peret B."/>
        </authorList>
    </citation>
    <scope>NUCLEOTIDE SEQUENCE [LARGE SCALE GENOMIC DNA]</scope>
    <source>
        <strain evidence="2">cv. Amiga</strain>
    </source>
</reference>
<accession>A0A6A4N248</accession>
<evidence type="ECO:0000313" key="1">
    <source>
        <dbReference type="EMBL" id="KAE9588716.1"/>
    </source>
</evidence>
<dbReference type="Proteomes" id="UP000447434">
    <property type="component" value="Chromosome 22"/>
</dbReference>
<sequence length="82" mass="10072">MLRMFLLIFRINQDIIDKYDHKCVEVWMKNAIHVIHEHCRSIGYTKWHYKVFVMAITRPKSCLRNVFRLYAYLMIPRSKIDL</sequence>
<organism evidence="1 2">
    <name type="scientific">Lupinus albus</name>
    <name type="common">White lupine</name>
    <name type="synonym">Lupinus termis</name>
    <dbReference type="NCBI Taxonomy" id="3870"/>
    <lineage>
        <taxon>Eukaryota</taxon>
        <taxon>Viridiplantae</taxon>
        <taxon>Streptophyta</taxon>
        <taxon>Embryophyta</taxon>
        <taxon>Tracheophyta</taxon>
        <taxon>Spermatophyta</taxon>
        <taxon>Magnoliopsida</taxon>
        <taxon>eudicotyledons</taxon>
        <taxon>Gunneridae</taxon>
        <taxon>Pentapetalae</taxon>
        <taxon>rosids</taxon>
        <taxon>fabids</taxon>
        <taxon>Fabales</taxon>
        <taxon>Fabaceae</taxon>
        <taxon>Papilionoideae</taxon>
        <taxon>50 kb inversion clade</taxon>
        <taxon>genistoids sensu lato</taxon>
        <taxon>core genistoids</taxon>
        <taxon>Genisteae</taxon>
        <taxon>Lupinus</taxon>
    </lineage>
</organism>
<comment type="caution">
    <text evidence="1">The sequence shown here is derived from an EMBL/GenBank/DDBJ whole genome shotgun (WGS) entry which is preliminary data.</text>
</comment>
<proteinExistence type="predicted"/>